<feature type="region of interest" description="Disordered" evidence="1">
    <location>
        <begin position="1"/>
        <end position="21"/>
    </location>
</feature>
<feature type="region of interest" description="Disordered" evidence="1">
    <location>
        <begin position="520"/>
        <end position="540"/>
    </location>
</feature>
<feature type="region of interest" description="Disordered" evidence="1">
    <location>
        <begin position="322"/>
        <end position="374"/>
    </location>
</feature>
<organism evidence="2 3">
    <name type="scientific">Trifolium medium</name>
    <dbReference type="NCBI Taxonomy" id="97028"/>
    <lineage>
        <taxon>Eukaryota</taxon>
        <taxon>Viridiplantae</taxon>
        <taxon>Streptophyta</taxon>
        <taxon>Embryophyta</taxon>
        <taxon>Tracheophyta</taxon>
        <taxon>Spermatophyta</taxon>
        <taxon>Magnoliopsida</taxon>
        <taxon>eudicotyledons</taxon>
        <taxon>Gunneridae</taxon>
        <taxon>Pentapetalae</taxon>
        <taxon>rosids</taxon>
        <taxon>fabids</taxon>
        <taxon>Fabales</taxon>
        <taxon>Fabaceae</taxon>
        <taxon>Papilionoideae</taxon>
        <taxon>50 kb inversion clade</taxon>
        <taxon>NPAAA clade</taxon>
        <taxon>Hologalegina</taxon>
        <taxon>IRL clade</taxon>
        <taxon>Trifolieae</taxon>
        <taxon>Trifolium</taxon>
    </lineage>
</organism>
<feature type="compositionally biased region" description="Polar residues" evidence="1">
    <location>
        <begin position="1"/>
        <end position="18"/>
    </location>
</feature>
<feature type="compositionally biased region" description="Low complexity" evidence="1">
    <location>
        <begin position="520"/>
        <end position="533"/>
    </location>
</feature>
<dbReference type="Proteomes" id="UP000265520">
    <property type="component" value="Unassembled WGS sequence"/>
</dbReference>
<reference evidence="2 3" key="1">
    <citation type="journal article" date="2018" name="Front. Plant Sci.">
        <title>Red Clover (Trifolium pratense) and Zigzag Clover (T. medium) - A Picture of Genomic Similarities and Differences.</title>
        <authorList>
            <person name="Dluhosova J."/>
            <person name="Istvanek J."/>
            <person name="Nedelnik J."/>
            <person name="Repkova J."/>
        </authorList>
    </citation>
    <scope>NUCLEOTIDE SEQUENCE [LARGE SCALE GENOMIC DNA]</scope>
    <source>
        <strain evidence="3">cv. 10/8</strain>
        <tissue evidence="2">Leaf</tissue>
    </source>
</reference>
<evidence type="ECO:0000256" key="1">
    <source>
        <dbReference type="SAM" id="MobiDB-lite"/>
    </source>
</evidence>
<feature type="compositionally biased region" description="Basic and acidic residues" evidence="1">
    <location>
        <begin position="364"/>
        <end position="374"/>
    </location>
</feature>
<comment type="caution">
    <text evidence="2">The sequence shown here is derived from an EMBL/GenBank/DDBJ whole genome shotgun (WGS) entry which is preliminary data.</text>
</comment>
<dbReference type="AlphaFoldDB" id="A0A392LYQ0"/>
<gene>
    <name evidence="2" type="ORF">A2U01_0000851</name>
</gene>
<evidence type="ECO:0008006" key="4">
    <source>
        <dbReference type="Google" id="ProtNLM"/>
    </source>
</evidence>
<accession>A0A392LYQ0</accession>
<name>A0A392LYQ0_9FABA</name>
<protein>
    <recommendedName>
        <fullName evidence="4">Envelope-like protein</fullName>
    </recommendedName>
</protein>
<evidence type="ECO:0000313" key="3">
    <source>
        <dbReference type="Proteomes" id="UP000265520"/>
    </source>
</evidence>
<proteinExistence type="predicted"/>
<sequence length="852" mass="96903">MAASTSNPIQSQENQQDVVPSIIKKGDELRPARKEMKFSKNKLYLLEDRPVDFENFKANGFDIEPLFIAQEFWIKRYAFDEEYRKDQEKLMVETNPGLRGQTREQMGLEPYVEDEIRSNFNGVSFVIKREHIAKLLGLQIKGIKLHTYGKNEIRSLRDIVTHAIMKDGRYEGDAEGRMHNNCRVIYRMMLNTIVPRRGGTGTISWTYKHAIYFLIQGRKIDLVDFIFQNLCNAMTSSIKNNHPNVAYPRLLSELFLQSMIVECIKPVFSSLLLNITPKTRLYNNGFPVISQADLVEVQQFFIDDVNKETGANLTLADVPPAQEVIMPKRGKRKAKQGDDEKKSKKKVGSSSAATTKTRRSKHKHEVEKAGDGRKIIKGSGKGLLIKTDKGMSSKLSENISVKAHIDKQTLGEIFDQKPFSYKETFLPKQSYTSKDTQLEALEADIDTYTARSSVQSESDNIVHTFYPTFEPSSDLNFMHNLEAHTSGVIFNVVQQSGTSEPSVQVKSQPDLSMLSRVLNQQETTQQETQPQPEKATMSDKPDIVNQQLTQPQQEKALASDTTMLSDTINNQQQLEQASVSDIIPIQPDTDILTSDTILPVSETVEVIPTQQVETMTIPEPEPKLKEAISSESSLPEEKEEILHFDIRNTTPEPMPEPLSIELLQENIRRSLQRAAYLRDAGVMPSEDLVKEMDAIHEKLTKTLKRTFEDMSKAATASLPQKVSKKLKAEDVKMITSAPWCDIKAEEEEKLRKIIAEDLRVDFEENKQLILDPEAQQFEDESFNHWIEEGEAMVQELAKEGETFATRRIQANLTKQRVLVEKVIEEQNRQAEVQAKQSRDIAHILTLLQPQNH</sequence>
<evidence type="ECO:0000313" key="2">
    <source>
        <dbReference type="EMBL" id="MCH80089.1"/>
    </source>
</evidence>
<dbReference type="EMBL" id="LXQA010000671">
    <property type="protein sequence ID" value="MCH80089.1"/>
    <property type="molecule type" value="Genomic_DNA"/>
</dbReference>
<keyword evidence="3" id="KW-1185">Reference proteome</keyword>